<dbReference type="GO" id="GO:0003723">
    <property type="term" value="F:RNA binding"/>
    <property type="evidence" value="ECO:0007669"/>
    <property type="project" value="UniProtKB-KW"/>
</dbReference>
<dbReference type="PROSITE" id="PS01129">
    <property type="entry name" value="PSI_RLU"/>
    <property type="match status" value="1"/>
</dbReference>
<dbReference type="InterPro" id="IPR006224">
    <property type="entry name" value="PsdUridine_synth_RluA-like_CS"/>
</dbReference>
<dbReference type="Proteomes" id="UP000515312">
    <property type="component" value="Chromosome"/>
</dbReference>
<comment type="catalytic activity">
    <reaction evidence="5">
        <text>a uridine in RNA = a pseudouridine in RNA</text>
        <dbReference type="Rhea" id="RHEA:48348"/>
        <dbReference type="Rhea" id="RHEA-COMP:12068"/>
        <dbReference type="Rhea" id="RHEA-COMP:12069"/>
        <dbReference type="ChEBI" id="CHEBI:65314"/>
        <dbReference type="ChEBI" id="CHEBI:65315"/>
    </reaction>
</comment>
<reference evidence="7 8" key="1">
    <citation type="submission" date="2020-08" db="EMBL/GenBank/DDBJ databases">
        <title>Edaphobacter telluris sp. nov. and Acidobacterium dinghuensis sp. nov., two acidobacteria isolated from forest soil.</title>
        <authorList>
            <person name="Fu J."/>
            <person name="Qiu L."/>
        </authorList>
    </citation>
    <scope>NUCLEOTIDE SEQUENCE [LARGE SCALE GENOMIC DNA]</scope>
    <source>
        <strain evidence="7">4Y35</strain>
    </source>
</reference>
<dbReference type="GO" id="GO:0120159">
    <property type="term" value="F:rRNA pseudouridine synthase activity"/>
    <property type="evidence" value="ECO:0007669"/>
    <property type="project" value="UniProtKB-ARBA"/>
</dbReference>
<evidence type="ECO:0000256" key="2">
    <source>
        <dbReference type="ARBA" id="ARBA00023235"/>
    </source>
</evidence>
<dbReference type="EC" id="5.4.99.-" evidence="5"/>
<dbReference type="GO" id="GO:0000455">
    <property type="term" value="P:enzyme-directed rRNA pseudouridine synthesis"/>
    <property type="evidence" value="ECO:0007669"/>
    <property type="project" value="TreeGrafter"/>
</dbReference>
<evidence type="ECO:0000256" key="1">
    <source>
        <dbReference type="ARBA" id="ARBA00010876"/>
    </source>
</evidence>
<evidence type="ECO:0000313" key="8">
    <source>
        <dbReference type="Proteomes" id="UP000515312"/>
    </source>
</evidence>
<dbReference type="InterPro" id="IPR050188">
    <property type="entry name" value="RluA_PseudoU_synthase"/>
</dbReference>
<evidence type="ECO:0000256" key="3">
    <source>
        <dbReference type="PIRSR" id="PIRSR606225-1"/>
    </source>
</evidence>
<name>A0A7G8BFP8_9BACT</name>
<comment type="function">
    <text evidence="5">Responsible for synthesis of pseudouridine from uracil.</text>
</comment>
<dbReference type="SUPFAM" id="SSF55120">
    <property type="entry name" value="Pseudouridine synthase"/>
    <property type="match status" value="1"/>
</dbReference>
<organism evidence="7 8">
    <name type="scientific">Alloacidobacterium dinghuense</name>
    <dbReference type="NCBI Taxonomy" id="2763107"/>
    <lineage>
        <taxon>Bacteria</taxon>
        <taxon>Pseudomonadati</taxon>
        <taxon>Acidobacteriota</taxon>
        <taxon>Terriglobia</taxon>
        <taxon>Terriglobales</taxon>
        <taxon>Acidobacteriaceae</taxon>
        <taxon>Alloacidobacterium</taxon>
    </lineage>
</organism>
<evidence type="ECO:0000256" key="4">
    <source>
        <dbReference type="PROSITE-ProRule" id="PRU00182"/>
    </source>
</evidence>
<dbReference type="InterPro" id="IPR006145">
    <property type="entry name" value="PsdUridine_synth_RsuA/RluA"/>
</dbReference>
<dbReference type="Pfam" id="PF01479">
    <property type="entry name" value="S4"/>
    <property type="match status" value="1"/>
</dbReference>
<keyword evidence="4" id="KW-0694">RNA-binding</keyword>
<dbReference type="RefSeq" id="WP_186741950.1">
    <property type="nucleotide sequence ID" value="NZ_CP060394.1"/>
</dbReference>
<dbReference type="Gene3D" id="3.30.2350.10">
    <property type="entry name" value="Pseudouridine synthase"/>
    <property type="match status" value="1"/>
</dbReference>
<protein>
    <recommendedName>
        <fullName evidence="5">Pseudouridine synthase</fullName>
        <ecNumber evidence="5">5.4.99.-</ecNumber>
    </recommendedName>
</protein>
<evidence type="ECO:0000256" key="5">
    <source>
        <dbReference type="RuleBase" id="RU362028"/>
    </source>
</evidence>
<dbReference type="CDD" id="cd02869">
    <property type="entry name" value="PseudoU_synth_RluA_like"/>
    <property type="match status" value="1"/>
</dbReference>
<dbReference type="PANTHER" id="PTHR21600">
    <property type="entry name" value="MITOCHONDRIAL RNA PSEUDOURIDINE SYNTHASE"/>
    <property type="match status" value="1"/>
</dbReference>
<dbReference type="Gene3D" id="3.10.290.10">
    <property type="entry name" value="RNA-binding S4 domain"/>
    <property type="match status" value="1"/>
</dbReference>
<dbReference type="SMART" id="SM00363">
    <property type="entry name" value="S4"/>
    <property type="match status" value="1"/>
</dbReference>
<dbReference type="InterPro" id="IPR006225">
    <property type="entry name" value="PsdUridine_synth_RluC/D"/>
</dbReference>
<dbReference type="KEGG" id="adin:H7849_20145"/>
<gene>
    <name evidence="7" type="ORF">H7849_20145</name>
</gene>
<proteinExistence type="inferred from homology"/>
<accession>A0A7G8BFP8</accession>
<dbReference type="NCBIfam" id="TIGR00005">
    <property type="entry name" value="rluA_subfam"/>
    <property type="match status" value="1"/>
</dbReference>
<dbReference type="AlphaFoldDB" id="A0A7G8BFP8"/>
<dbReference type="PROSITE" id="PS50889">
    <property type="entry name" value="S4"/>
    <property type="match status" value="1"/>
</dbReference>
<dbReference type="PANTHER" id="PTHR21600:SF44">
    <property type="entry name" value="RIBOSOMAL LARGE SUBUNIT PSEUDOURIDINE SYNTHASE D"/>
    <property type="match status" value="1"/>
</dbReference>
<dbReference type="CDD" id="cd00165">
    <property type="entry name" value="S4"/>
    <property type="match status" value="1"/>
</dbReference>
<dbReference type="Pfam" id="PF00849">
    <property type="entry name" value="PseudoU_synth_2"/>
    <property type="match status" value="1"/>
</dbReference>
<sequence>MPESATYSVSSEATGKRLDAWLATQLEGVSRSRVQTLLSQGSVVVDGKPGKASLKLRGGEVVEVHGEPVLPPLRAVAEAIPLDILYEDDDLSVVNKPAGMMVHAGSGATDDARNRGTLVNALLHHYRQLSSTGGELRPGIVHRLDKQTSGLIIIARNDAAHLKLAEMFSRRQMRKTYIALVHGSLKQDAGTINAAISRDAIRRTRMTTRRATGGRMAISHYEAVKRIDSKFGPFTLVRVRIETGRTHQIRVHMASIGHPVVGDTLYGAPAQIGVPAKNKRPSSGEDAIALDRNFLHAAELAFAHPRTGKLLELSASLPAELGHFLAKLEAKT</sequence>
<feature type="active site" evidence="3">
    <location>
        <position position="145"/>
    </location>
</feature>
<feature type="domain" description="RNA-binding S4" evidence="6">
    <location>
        <begin position="16"/>
        <end position="74"/>
    </location>
</feature>
<evidence type="ECO:0000313" key="7">
    <source>
        <dbReference type="EMBL" id="QNI31368.1"/>
    </source>
</evidence>
<keyword evidence="8" id="KW-1185">Reference proteome</keyword>
<dbReference type="EMBL" id="CP060394">
    <property type="protein sequence ID" value="QNI31368.1"/>
    <property type="molecule type" value="Genomic_DNA"/>
</dbReference>
<dbReference type="InterPro" id="IPR002942">
    <property type="entry name" value="S4_RNA-bd"/>
</dbReference>
<evidence type="ECO:0000259" key="6">
    <source>
        <dbReference type="SMART" id="SM00363"/>
    </source>
</evidence>
<dbReference type="InterPro" id="IPR036986">
    <property type="entry name" value="S4_RNA-bd_sf"/>
</dbReference>
<dbReference type="InterPro" id="IPR020103">
    <property type="entry name" value="PsdUridine_synth_cat_dom_sf"/>
</dbReference>
<dbReference type="SUPFAM" id="SSF55174">
    <property type="entry name" value="Alpha-L RNA-binding motif"/>
    <property type="match status" value="1"/>
</dbReference>
<comment type="similarity">
    <text evidence="1 5">Belongs to the pseudouridine synthase RluA family.</text>
</comment>
<keyword evidence="2 5" id="KW-0413">Isomerase</keyword>